<reference evidence="2" key="1">
    <citation type="submission" date="2023-11" db="EMBL/GenBank/DDBJ databases">
        <title>Genome assemblies of two species of porcelain crab, Petrolisthes cinctipes and Petrolisthes manimaculis (Anomura: Porcellanidae).</title>
        <authorList>
            <person name="Angst P."/>
        </authorList>
    </citation>
    <scope>NUCLEOTIDE SEQUENCE</scope>
    <source>
        <strain evidence="2">PB745_02</strain>
        <tissue evidence="2">Gill</tissue>
    </source>
</reference>
<accession>A0AAE1UQR9</accession>
<keyword evidence="3" id="KW-1185">Reference proteome</keyword>
<feature type="compositionally biased region" description="Polar residues" evidence="1">
    <location>
        <begin position="25"/>
        <end position="35"/>
    </location>
</feature>
<evidence type="ECO:0000313" key="3">
    <source>
        <dbReference type="Proteomes" id="UP001292094"/>
    </source>
</evidence>
<feature type="region of interest" description="Disordered" evidence="1">
    <location>
        <begin position="25"/>
        <end position="46"/>
    </location>
</feature>
<gene>
    <name evidence="2" type="ORF">Pmani_000048</name>
</gene>
<evidence type="ECO:0000256" key="1">
    <source>
        <dbReference type="SAM" id="MobiDB-lite"/>
    </source>
</evidence>
<comment type="caution">
    <text evidence="2">The sequence shown here is derived from an EMBL/GenBank/DDBJ whole genome shotgun (WGS) entry which is preliminary data.</text>
</comment>
<dbReference type="EMBL" id="JAWZYT010000002">
    <property type="protein sequence ID" value="KAK4329646.1"/>
    <property type="molecule type" value="Genomic_DNA"/>
</dbReference>
<dbReference type="Proteomes" id="UP001292094">
    <property type="component" value="Unassembled WGS sequence"/>
</dbReference>
<proteinExistence type="predicted"/>
<name>A0AAE1UQR9_9EUCA</name>
<organism evidence="2 3">
    <name type="scientific">Petrolisthes manimaculis</name>
    <dbReference type="NCBI Taxonomy" id="1843537"/>
    <lineage>
        <taxon>Eukaryota</taxon>
        <taxon>Metazoa</taxon>
        <taxon>Ecdysozoa</taxon>
        <taxon>Arthropoda</taxon>
        <taxon>Crustacea</taxon>
        <taxon>Multicrustacea</taxon>
        <taxon>Malacostraca</taxon>
        <taxon>Eumalacostraca</taxon>
        <taxon>Eucarida</taxon>
        <taxon>Decapoda</taxon>
        <taxon>Pleocyemata</taxon>
        <taxon>Anomura</taxon>
        <taxon>Galatheoidea</taxon>
        <taxon>Porcellanidae</taxon>
        <taxon>Petrolisthes</taxon>
    </lineage>
</organism>
<evidence type="ECO:0000313" key="2">
    <source>
        <dbReference type="EMBL" id="KAK4329646.1"/>
    </source>
</evidence>
<protein>
    <submittedName>
        <fullName evidence="2">Uncharacterized protein</fullName>
    </submittedName>
</protein>
<dbReference type="AlphaFoldDB" id="A0AAE1UQR9"/>
<sequence>MPSHQTPASCLTHEQEEEAILKNIQPETPSFSNKASHPGLTDTHYTQAEDLIVPPCPVQHSLLCSLGNTS</sequence>